<name>A0AAV5AH61_9AGAM</name>
<accession>A0AAV5AH61</accession>
<comment type="caution">
    <text evidence="3">The sequence shown here is derived from an EMBL/GenBank/DDBJ whole genome shotgun (WGS) entry which is preliminary data.</text>
</comment>
<dbReference type="AlphaFoldDB" id="A0AAV5AH61"/>
<sequence>MNDGVHIKGMVRQLDEEQMDYRRILGDDDILHIIEQSRHDKFRWGLVLVLSLGSFLPRTEIKISITYAIDLFDSKEPIIQFQFPSYLGRYKPKSTTPTVSRDHGSVENNCPTAISINMDIEMPGEILYVYSNLPFQDIPVPSPKGFKCTSRKQFTSSKALPDTDFLVSIQALGLDQSRCFVEEFQDTAALSLNIVPYTESGQDRDNCEYIFLIDRSWSMCMDDKMEQTKQAMKILLKTLPILGTWFNIYGFEHSYDSLWPKSQQFNQLTLREAAALVNRRTDITTKIFMLTDGEVHYPQWTIDLVTDAVQNANLTSPIKVFTVAIGSAASDVLCEGLAKASKGFCSRTRDGENPMRKCTNVLNQMVLDDFHDMKFIAVYQAPVDLSHHSTGCFSVKAIIPADNIPETVSILGKTSKGSPIYYDIPVRKVQSLPHPSSIPSNYIANSWPSSHILGAHNLSLDMERVGMPFIREWEELTLSSRAVRTKGELLRLGMQYNIINSMATFVAVDSSSVEERHPDPLLDRVSRVNMNNPNLSSDFSRASSPVSNENTCSSQSSDALSPDDTESRPSTPVSNSSFPPMPGTFPHYSSSPKAFIVRTESVPDTGPNETYIFPSLPPTYFVAPPLKHDRIVVSYSNPIRMFVRLISVGQEKDPRNMTDHTRQLGSPEDDPEFSEKFTDLIELQWYDGSFSDLRGVSHLIEYPYNDDIPLYSGDISIPSLINHEALWATALAIRFLKRRYPHKWVVWKDLVRKSMAWGARVCGGDSSIFENIVDHLQLL</sequence>
<dbReference type="Proteomes" id="UP001050691">
    <property type="component" value="Unassembled WGS sequence"/>
</dbReference>
<evidence type="ECO:0000256" key="1">
    <source>
        <dbReference type="SAM" id="MobiDB-lite"/>
    </source>
</evidence>
<dbReference type="PANTHER" id="PTHR45737">
    <property type="entry name" value="VON WILLEBRAND FACTOR A DOMAIN-CONTAINING PROTEIN 5A"/>
    <property type="match status" value="1"/>
</dbReference>
<feature type="compositionally biased region" description="Basic and acidic residues" evidence="1">
    <location>
        <begin position="517"/>
        <end position="526"/>
    </location>
</feature>
<feature type="region of interest" description="Disordered" evidence="1">
    <location>
        <begin position="653"/>
        <end position="672"/>
    </location>
</feature>
<proteinExistence type="predicted"/>
<organism evidence="3 4">
    <name type="scientific">Clathrus columnatus</name>
    <dbReference type="NCBI Taxonomy" id="1419009"/>
    <lineage>
        <taxon>Eukaryota</taxon>
        <taxon>Fungi</taxon>
        <taxon>Dikarya</taxon>
        <taxon>Basidiomycota</taxon>
        <taxon>Agaricomycotina</taxon>
        <taxon>Agaricomycetes</taxon>
        <taxon>Phallomycetidae</taxon>
        <taxon>Phallales</taxon>
        <taxon>Clathraceae</taxon>
        <taxon>Clathrus</taxon>
    </lineage>
</organism>
<evidence type="ECO:0000313" key="4">
    <source>
        <dbReference type="Proteomes" id="UP001050691"/>
    </source>
</evidence>
<feature type="domain" description="VWFA" evidence="2">
    <location>
        <begin position="281"/>
        <end position="344"/>
    </location>
</feature>
<keyword evidence="4" id="KW-1185">Reference proteome</keyword>
<feature type="region of interest" description="Disordered" evidence="1">
    <location>
        <begin position="517"/>
        <end position="584"/>
    </location>
</feature>
<dbReference type="InterPro" id="IPR002035">
    <property type="entry name" value="VWF_A"/>
</dbReference>
<dbReference type="PANTHER" id="PTHR45737:SF6">
    <property type="entry name" value="VON WILLEBRAND FACTOR A DOMAIN-CONTAINING PROTEIN 5A"/>
    <property type="match status" value="1"/>
</dbReference>
<evidence type="ECO:0000313" key="3">
    <source>
        <dbReference type="EMBL" id="GJJ13981.1"/>
    </source>
</evidence>
<reference evidence="3" key="1">
    <citation type="submission" date="2021-10" db="EMBL/GenBank/DDBJ databases">
        <title>De novo Genome Assembly of Clathrus columnatus (Basidiomycota, Fungi) Using Illumina and Nanopore Sequence Data.</title>
        <authorList>
            <person name="Ogiso-Tanaka E."/>
            <person name="Itagaki H."/>
            <person name="Hosoya T."/>
            <person name="Hosaka K."/>
        </authorList>
    </citation>
    <scope>NUCLEOTIDE SEQUENCE</scope>
    <source>
        <strain evidence="3">MO-923</strain>
    </source>
</reference>
<dbReference type="Pfam" id="PF13768">
    <property type="entry name" value="VWA_3"/>
    <property type="match status" value="2"/>
</dbReference>
<gene>
    <name evidence="3" type="ORF">Clacol_008238</name>
</gene>
<dbReference type="SUPFAM" id="SSF53300">
    <property type="entry name" value="vWA-like"/>
    <property type="match status" value="1"/>
</dbReference>
<feature type="compositionally biased region" description="Polar residues" evidence="1">
    <location>
        <begin position="568"/>
        <end position="578"/>
    </location>
</feature>
<protein>
    <recommendedName>
        <fullName evidence="2">VWFA domain-containing protein</fullName>
    </recommendedName>
</protein>
<feature type="compositionally biased region" description="Polar residues" evidence="1">
    <location>
        <begin position="528"/>
        <end position="559"/>
    </location>
</feature>
<feature type="compositionally biased region" description="Basic and acidic residues" evidence="1">
    <location>
        <begin position="653"/>
        <end position="662"/>
    </location>
</feature>
<dbReference type="EMBL" id="BPWL01000009">
    <property type="protein sequence ID" value="GJJ13981.1"/>
    <property type="molecule type" value="Genomic_DNA"/>
</dbReference>
<dbReference type="InterPro" id="IPR036465">
    <property type="entry name" value="vWFA_dom_sf"/>
</dbReference>
<feature type="domain" description="VWFA" evidence="2">
    <location>
        <begin position="210"/>
        <end position="279"/>
    </location>
</feature>
<dbReference type="Gene3D" id="3.40.50.410">
    <property type="entry name" value="von Willebrand factor, type A domain"/>
    <property type="match status" value="2"/>
</dbReference>
<evidence type="ECO:0000259" key="2">
    <source>
        <dbReference type="Pfam" id="PF13768"/>
    </source>
</evidence>